<comment type="function">
    <text evidence="5">Reversible hydration of carbon dioxide.</text>
</comment>
<dbReference type="PANTHER" id="PTHR43175:SF3">
    <property type="entry name" value="CARBON DISULFIDE HYDROLASE"/>
    <property type="match status" value="1"/>
</dbReference>
<dbReference type="EMBL" id="JAGMUU010000021">
    <property type="protein sequence ID" value="KAH7129475.1"/>
    <property type="molecule type" value="Genomic_DNA"/>
</dbReference>
<comment type="cofactor">
    <cofactor evidence="4">
        <name>Zn(2+)</name>
        <dbReference type="ChEBI" id="CHEBI:29105"/>
    </cofactor>
    <text evidence="4">Binds 1 zinc ion per subunit.</text>
</comment>
<dbReference type="InterPro" id="IPR001765">
    <property type="entry name" value="Carbonic_anhydrase"/>
</dbReference>
<dbReference type="InterPro" id="IPR036874">
    <property type="entry name" value="Carbonic_anhydrase_sf"/>
</dbReference>
<dbReference type="Pfam" id="PF00484">
    <property type="entry name" value="Pro_CA"/>
    <property type="match status" value="1"/>
</dbReference>
<dbReference type="Proteomes" id="UP000717696">
    <property type="component" value="Unassembled WGS sequence"/>
</dbReference>
<proteinExistence type="inferred from homology"/>
<accession>A0A9P9E131</accession>
<evidence type="ECO:0000256" key="5">
    <source>
        <dbReference type="RuleBase" id="RU003956"/>
    </source>
</evidence>
<feature type="binding site" evidence="4">
    <location>
        <position position="74"/>
    </location>
    <ligand>
        <name>Zn(2+)</name>
        <dbReference type="ChEBI" id="CHEBI:29105"/>
    </ligand>
</feature>
<feature type="binding site" evidence="4">
    <location>
        <position position="129"/>
    </location>
    <ligand>
        <name>Zn(2+)</name>
        <dbReference type="ChEBI" id="CHEBI:29105"/>
    </ligand>
</feature>
<evidence type="ECO:0000256" key="3">
    <source>
        <dbReference type="ARBA" id="ARBA00022833"/>
    </source>
</evidence>
<dbReference type="SUPFAM" id="SSF53056">
    <property type="entry name" value="beta-carbonic anhydrase, cab"/>
    <property type="match status" value="1"/>
</dbReference>
<evidence type="ECO:0000313" key="7">
    <source>
        <dbReference type="Proteomes" id="UP000717696"/>
    </source>
</evidence>
<name>A0A9P9E131_9HYPO</name>
<protein>
    <recommendedName>
        <fullName evidence="5">Carbonic anhydrase</fullName>
        <ecNumber evidence="5">4.2.1.1</ecNumber>
    </recommendedName>
    <alternativeName>
        <fullName evidence="5">Carbonate dehydratase</fullName>
    </alternativeName>
</protein>
<dbReference type="OrthoDB" id="10248475at2759"/>
<comment type="caution">
    <text evidence="6">The sequence shown here is derived from an EMBL/GenBank/DDBJ whole genome shotgun (WGS) entry which is preliminary data.</text>
</comment>
<feature type="binding site" evidence="4">
    <location>
        <position position="76"/>
    </location>
    <ligand>
        <name>Zn(2+)</name>
        <dbReference type="ChEBI" id="CHEBI:29105"/>
    </ligand>
</feature>
<keyword evidence="7" id="KW-1185">Reference proteome</keyword>
<evidence type="ECO:0000256" key="2">
    <source>
        <dbReference type="ARBA" id="ARBA00022723"/>
    </source>
</evidence>
<dbReference type="Gene3D" id="3.40.1050.10">
    <property type="entry name" value="Carbonic anhydrase"/>
    <property type="match status" value="1"/>
</dbReference>
<sequence length="210" mass="23006">MANHQLKKFLERNEHVTLDKTNHTKANGITWRSPSAASATGNTQHAAAGKHLHQLVTSAILLHCSRGLTAQVTCSDARVDPTEYFGLKVGEALVIRNAGGRATDAFRSLEVMGSIHPIDLIVVVHHTDCGGLFITEAEIRSKLSNRAPDHASAIKHKWFGTFRDVGLDESIRQDVEEIRQWPFLQAEAQVVGYALDIETGVIREVAPSVT</sequence>
<dbReference type="GO" id="GO:0008270">
    <property type="term" value="F:zinc ion binding"/>
    <property type="evidence" value="ECO:0007669"/>
    <property type="project" value="UniProtKB-UniRule"/>
</dbReference>
<reference evidence="6" key="1">
    <citation type="journal article" date="2021" name="Nat. Commun.">
        <title>Genetic determinants of endophytism in the Arabidopsis root mycobiome.</title>
        <authorList>
            <person name="Mesny F."/>
            <person name="Miyauchi S."/>
            <person name="Thiergart T."/>
            <person name="Pickel B."/>
            <person name="Atanasova L."/>
            <person name="Karlsson M."/>
            <person name="Huettel B."/>
            <person name="Barry K.W."/>
            <person name="Haridas S."/>
            <person name="Chen C."/>
            <person name="Bauer D."/>
            <person name="Andreopoulos W."/>
            <person name="Pangilinan J."/>
            <person name="LaButti K."/>
            <person name="Riley R."/>
            <person name="Lipzen A."/>
            <person name="Clum A."/>
            <person name="Drula E."/>
            <person name="Henrissat B."/>
            <person name="Kohler A."/>
            <person name="Grigoriev I.V."/>
            <person name="Martin F.M."/>
            <person name="Hacquard S."/>
        </authorList>
    </citation>
    <scope>NUCLEOTIDE SEQUENCE</scope>
    <source>
        <strain evidence="6">MPI-CAGE-AT-0021</strain>
    </source>
</reference>
<keyword evidence="3 4" id="KW-0862">Zinc</keyword>
<comment type="catalytic activity">
    <reaction evidence="5">
        <text>hydrogencarbonate + H(+) = CO2 + H2O</text>
        <dbReference type="Rhea" id="RHEA:10748"/>
        <dbReference type="ChEBI" id="CHEBI:15377"/>
        <dbReference type="ChEBI" id="CHEBI:15378"/>
        <dbReference type="ChEBI" id="CHEBI:16526"/>
        <dbReference type="ChEBI" id="CHEBI:17544"/>
        <dbReference type="EC" id="4.2.1.1"/>
    </reaction>
</comment>
<dbReference type="CDD" id="cd03379">
    <property type="entry name" value="beta_CA_cladeD"/>
    <property type="match status" value="1"/>
</dbReference>
<dbReference type="PANTHER" id="PTHR43175">
    <property type="entry name" value="CARBONIC ANHYDRASE"/>
    <property type="match status" value="1"/>
</dbReference>
<evidence type="ECO:0000313" key="6">
    <source>
        <dbReference type="EMBL" id="KAH7129475.1"/>
    </source>
</evidence>
<feature type="binding site" evidence="4">
    <location>
        <position position="126"/>
    </location>
    <ligand>
        <name>Zn(2+)</name>
        <dbReference type="ChEBI" id="CHEBI:29105"/>
    </ligand>
</feature>
<keyword evidence="5" id="KW-0456">Lyase</keyword>
<evidence type="ECO:0000256" key="4">
    <source>
        <dbReference type="PIRSR" id="PIRSR601765-1"/>
    </source>
</evidence>
<evidence type="ECO:0000256" key="1">
    <source>
        <dbReference type="ARBA" id="ARBA00006217"/>
    </source>
</evidence>
<dbReference type="AlphaFoldDB" id="A0A9P9E131"/>
<keyword evidence="2 4" id="KW-0479">Metal-binding</keyword>
<dbReference type="EC" id="4.2.1.1" evidence="5"/>
<dbReference type="GO" id="GO:0004089">
    <property type="term" value="F:carbonate dehydratase activity"/>
    <property type="evidence" value="ECO:0007669"/>
    <property type="project" value="UniProtKB-UniRule"/>
</dbReference>
<comment type="similarity">
    <text evidence="1 5">Belongs to the beta-class carbonic anhydrase family.</text>
</comment>
<dbReference type="SMART" id="SM00947">
    <property type="entry name" value="Pro_CA"/>
    <property type="match status" value="1"/>
</dbReference>
<organism evidence="6 7">
    <name type="scientific">Dactylonectria estremocensis</name>
    <dbReference type="NCBI Taxonomy" id="1079267"/>
    <lineage>
        <taxon>Eukaryota</taxon>
        <taxon>Fungi</taxon>
        <taxon>Dikarya</taxon>
        <taxon>Ascomycota</taxon>
        <taxon>Pezizomycotina</taxon>
        <taxon>Sordariomycetes</taxon>
        <taxon>Hypocreomycetidae</taxon>
        <taxon>Hypocreales</taxon>
        <taxon>Nectriaceae</taxon>
        <taxon>Dactylonectria</taxon>
    </lineage>
</organism>
<gene>
    <name evidence="6" type="ORF">B0J13DRAFT_453286</name>
</gene>